<dbReference type="InterPro" id="IPR018699">
    <property type="entry name" value="DUF2203"/>
</dbReference>
<dbReference type="Pfam" id="PF09969">
    <property type="entry name" value="DUF2203"/>
    <property type="match status" value="1"/>
</dbReference>
<name>A0A845U4H1_9PROT</name>
<evidence type="ECO:0000313" key="1">
    <source>
        <dbReference type="EMBL" id="NDU41079.1"/>
    </source>
</evidence>
<dbReference type="EMBL" id="WNJL01000001">
    <property type="protein sequence ID" value="NDU41079.1"/>
    <property type="molecule type" value="Genomic_DNA"/>
</dbReference>
<dbReference type="AlphaFoldDB" id="A0A845U4H1"/>
<gene>
    <name evidence="1" type="ORF">GL267_00090</name>
</gene>
<proteinExistence type="predicted"/>
<reference evidence="1" key="1">
    <citation type="submission" date="2019-11" db="EMBL/GenBank/DDBJ databases">
        <title>Acidithiobacillus ferrianus sp. nov.: a facultatively anaerobic and extremely acidophilic chemolithoautotroph.</title>
        <authorList>
            <person name="Norris P.R."/>
            <person name="Falagan C."/>
            <person name="Moya-Beltran A."/>
            <person name="Castro M."/>
            <person name="Quatrini R."/>
            <person name="Johnson D.B."/>
        </authorList>
    </citation>
    <scope>NUCLEOTIDE SEQUENCE [LARGE SCALE GENOMIC DNA]</scope>
    <source>
        <strain evidence="1">MG</strain>
    </source>
</reference>
<organism evidence="1">
    <name type="scientific">Acidithiobacillus ferrianus</name>
    <dbReference type="NCBI Taxonomy" id="2678518"/>
    <lineage>
        <taxon>Bacteria</taxon>
        <taxon>Pseudomonadati</taxon>
        <taxon>Pseudomonadota</taxon>
        <taxon>Acidithiobacillia</taxon>
        <taxon>Acidithiobacillales</taxon>
        <taxon>Acidithiobacillaceae</taxon>
        <taxon>Acidithiobacillus</taxon>
    </lineage>
</organism>
<protein>
    <submittedName>
        <fullName evidence="1">DUF2203 family protein</fullName>
    </submittedName>
</protein>
<accession>A0A845U4H1</accession>
<comment type="caution">
    <text evidence="1">The sequence shown here is derived from an EMBL/GenBank/DDBJ whole genome shotgun (WGS) entry which is preliminary data.</text>
</comment>
<sequence>MNCARSIDGGHLVAEPDGPHRHGDAVFAIQRPGKVRIFTLHEAETLLPLVRFITAQAHDTLAPVLESMQARMHHHEALSQQEKRYEAIVQRWINKMERLGVVVSGLWLLDFDTGDGYLCWRHPEMALGFYHGYNQGFGQRRPLPEILRERQPGWATSDEGKAP</sequence>